<dbReference type="Pfam" id="PF00795">
    <property type="entry name" value="CN_hydrolase"/>
    <property type="match status" value="1"/>
</dbReference>
<dbReference type="InterPro" id="IPR050345">
    <property type="entry name" value="Aliph_Amidase/BUP"/>
</dbReference>
<dbReference type="EMBL" id="DTHJ01000095">
    <property type="protein sequence ID" value="HHS62884.1"/>
    <property type="molecule type" value="Genomic_DNA"/>
</dbReference>
<proteinExistence type="predicted"/>
<dbReference type="PANTHER" id="PTHR43674:SF2">
    <property type="entry name" value="BETA-UREIDOPROPIONASE"/>
    <property type="match status" value="1"/>
</dbReference>
<evidence type="ECO:0000256" key="1">
    <source>
        <dbReference type="ARBA" id="ARBA00022801"/>
    </source>
</evidence>
<dbReference type="SUPFAM" id="SSF56317">
    <property type="entry name" value="Carbon-nitrogen hydrolase"/>
    <property type="match status" value="1"/>
</dbReference>
<dbReference type="PROSITE" id="PS50263">
    <property type="entry name" value="CN_HYDROLASE"/>
    <property type="match status" value="1"/>
</dbReference>
<feature type="domain" description="CN hydrolase" evidence="2">
    <location>
        <begin position="1"/>
        <end position="235"/>
    </location>
</feature>
<dbReference type="AlphaFoldDB" id="A0A7C6EGY2"/>
<dbReference type="GO" id="GO:0016811">
    <property type="term" value="F:hydrolase activity, acting on carbon-nitrogen (but not peptide) bonds, in linear amides"/>
    <property type="evidence" value="ECO:0007669"/>
    <property type="project" value="TreeGrafter"/>
</dbReference>
<gene>
    <name evidence="3" type="ORF">ENV70_04630</name>
</gene>
<keyword evidence="3" id="KW-0012">Acyltransferase</keyword>
<evidence type="ECO:0000259" key="2">
    <source>
        <dbReference type="PROSITE" id="PS50263"/>
    </source>
</evidence>
<organism evidence="3">
    <name type="scientific">candidate division WOR-3 bacterium</name>
    <dbReference type="NCBI Taxonomy" id="2052148"/>
    <lineage>
        <taxon>Bacteria</taxon>
        <taxon>Bacteria division WOR-3</taxon>
    </lineage>
</organism>
<evidence type="ECO:0000313" key="3">
    <source>
        <dbReference type="EMBL" id="HHS62884.1"/>
    </source>
</evidence>
<dbReference type="InterPro" id="IPR036526">
    <property type="entry name" value="C-N_Hydrolase_sf"/>
</dbReference>
<dbReference type="InterPro" id="IPR003010">
    <property type="entry name" value="C-N_Hydrolase"/>
</dbReference>
<protein>
    <submittedName>
        <fullName evidence="3">Acyltransferase</fullName>
    </submittedName>
</protein>
<sequence>MKIGFIQFSPVFGAKEKNFEKVEKLLNNISADLIVLPELFNTGYLFLNKEELMELAEPKDGKTCDFIHNLCRKKNCAIVYGFAEKDEGNLYNSAILMSARGIIGHYRKTHLFFEEWFIFKSGDLPYQVCEYKGVKIGILICFDYIYPEAMRTLALKGAQIVVLPANLVLHFCPDAMVTRSLENRIFTILADRTGFEERGTKKLKFIGKSQIVAPDGEILIRVDDDECVKVIEIDPLIALDKKVTPHNDIFKQRREDLYFH</sequence>
<reference evidence="3" key="1">
    <citation type="journal article" date="2020" name="mSystems">
        <title>Genome- and Community-Level Interaction Insights into Carbon Utilization and Element Cycling Functions of Hydrothermarchaeota in Hydrothermal Sediment.</title>
        <authorList>
            <person name="Zhou Z."/>
            <person name="Liu Y."/>
            <person name="Xu W."/>
            <person name="Pan J."/>
            <person name="Luo Z.H."/>
            <person name="Li M."/>
        </authorList>
    </citation>
    <scope>NUCLEOTIDE SEQUENCE [LARGE SCALE GENOMIC DNA]</scope>
    <source>
        <strain evidence="3">SpSt-783</strain>
    </source>
</reference>
<comment type="caution">
    <text evidence="3">The sequence shown here is derived from an EMBL/GenBank/DDBJ whole genome shotgun (WGS) entry which is preliminary data.</text>
</comment>
<accession>A0A7C6EGY2</accession>
<dbReference type="Gene3D" id="3.60.110.10">
    <property type="entry name" value="Carbon-nitrogen hydrolase"/>
    <property type="match status" value="1"/>
</dbReference>
<name>A0A7C6EGY2_UNCW3</name>
<keyword evidence="3" id="KW-0808">Transferase</keyword>
<dbReference type="GO" id="GO:0016746">
    <property type="term" value="F:acyltransferase activity"/>
    <property type="evidence" value="ECO:0007669"/>
    <property type="project" value="UniProtKB-KW"/>
</dbReference>
<dbReference type="PANTHER" id="PTHR43674">
    <property type="entry name" value="NITRILASE C965.09-RELATED"/>
    <property type="match status" value="1"/>
</dbReference>
<keyword evidence="1" id="KW-0378">Hydrolase</keyword>